<organism evidence="3 4">
    <name type="scientific">Rufibacter latericius</name>
    <dbReference type="NCBI Taxonomy" id="2487040"/>
    <lineage>
        <taxon>Bacteria</taxon>
        <taxon>Pseudomonadati</taxon>
        <taxon>Bacteroidota</taxon>
        <taxon>Cytophagia</taxon>
        <taxon>Cytophagales</taxon>
        <taxon>Hymenobacteraceae</taxon>
        <taxon>Rufibacter</taxon>
    </lineage>
</organism>
<dbReference type="Pfam" id="PF03432">
    <property type="entry name" value="Relaxase"/>
    <property type="match status" value="1"/>
</dbReference>
<dbReference type="Proteomes" id="UP000272117">
    <property type="component" value="Unassembled WGS sequence"/>
</dbReference>
<comment type="caution">
    <text evidence="3">The sequence shown here is derived from an EMBL/GenBank/DDBJ whole genome shotgun (WGS) entry which is preliminary data.</text>
</comment>
<evidence type="ECO:0000313" key="4">
    <source>
        <dbReference type="Proteomes" id="UP000272117"/>
    </source>
</evidence>
<dbReference type="AlphaFoldDB" id="A0A3M9MF37"/>
<keyword evidence="4" id="KW-1185">Reference proteome</keyword>
<evidence type="ECO:0000259" key="2">
    <source>
        <dbReference type="Pfam" id="PF03432"/>
    </source>
</evidence>
<feature type="domain" description="MobA/VirD2-like nuclease" evidence="2">
    <location>
        <begin position="40"/>
        <end position="148"/>
    </location>
</feature>
<dbReference type="InterPro" id="IPR005094">
    <property type="entry name" value="Endonuclease_MobA/VirD2"/>
</dbReference>
<protein>
    <recommendedName>
        <fullName evidence="2">MobA/VirD2-like nuclease domain-containing protein</fullName>
    </recommendedName>
</protein>
<dbReference type="RefSeq" id="WP_123128191.1">
    <property type="nucleotide sequence ID" value="NZ_RJJD01000013.1"/>
</dbReference>
<evidence type="ECO:0000313" key="3">
    <source>
        <dbReference type="EMBL" id="RNI24104.1"/>
    </source>
</evidence>
<gene>
    <name evidence="3" type="ORF">EFB08_17165</name>
</gene>
<name>A0A3M9MF37_9BACT</name>
<evidence type="ECO:0000256" key="1">
    <source>
        <dbReference type="SAM" id="MobiDB-lite"/>
    </source>
</evidence>
<proteinExistence type="predicted"/>
<dbReference type="EMBL" id="RJJD01000013">
    <property type="protein sequence ID" value="RNI24104.1"/>
    <property type="molecule type" value="Genomic_DNA"/>
</dbReference>
<feature type="compositionally biased region" description="Basic residues" evidence="1">
    <location>
        <begin position="802"/>
        <end position="813"/>
    </location>
</feature>
<accession>A0A3M9MF37</accession>
<sequence length="813" mass="91689">MVARIIRGKDIVGLLKYNEKEHSSVLYAQLINDLKDPEELTLQDKIQGLQAYLRLNPKISKPTFHVSLNPDPEDRLSDEQLTEIAREYLERMNYGQQPYLIYKHEDIERTHLHLVSVSVGLDGKAIPSSQDRYRSEEIRKDLEAKYGLVPAGEKIPNGRNVFEPIDVRAIEYGKTDTKSAIAAVVRSATREYRFSSLAEYKALLNQYHVTVDEVTDPNDPSKTLGLFYGIINPVGERVGSRIKASSIGKEVGWPALSAKFTEDGQKITESHVKATLCGKIKTVLTAYPYLTLAHFKERLQEQEIQVICREGGEKGLASLTYIDAHTKTVLDSQALGTAYSAPYLGQRFAEATLSRPDLQQANQELVRIYNGYRKTDQNYFFESSLINALPQLKGAFALQLLKQVPQLEGKQAELAVSNFMEYRQRQLPQVQEKENGYFQANTPPLLHYVQSNGELSLRQKLSFLYALHITFSQKGEDLLIHSSKSPEVGYTVPNTTLFQLLGVPAILGKLTVSEGGIPVFHKMDRQILKTMSQAPEERQYGTLRLGERMGQLDRSPILPFLSKADRHLLLSHANRDYAAGVYQGMDKGLDYPQTLSYLLENGLLIKPVPGRGGEPVAYHLGYHTLPESTFVKAGASLANLLKSHGFNPETEASVKRLVFRESQTGEVTVSPKYRLLVSLSQALQRNDLKATHRVLRFIHGINKPLANQIEKHLAENLPRNRKDPGAGMLQATDLIPLIRKEIAEYPSDTLREPSQNASLTSLYRAESTHGARLLESLGILFRNFADAVFGNEQGEKEEHRPEQKRKRRRRLRW</sequence>
<feature type="region of interest" description="Disordered" evidence="1">
    <location>
        <begin position="792"/>
        <end position="813"/>
    </location>
</feature>
<dbReference type="OrthoDB" id="915634at2"/>
<reference evidence="3 4" key="1">
    <citation type="submission" date="2018-11" db="EMBL/GenBank/DDBJ databases">
        <title>Rufibacter latericius sp. nov., isolated from water in Baiyang Lake.</title>
        <authorList>
            <person name="Yang Y."/>
        </authorList>
    </citation>
    <scope>NUCLEOTIDE SEQUENCE [LARGE SCALE GENOMIC DNA]</scope>
    <source>
        <strain evidence="3 4">R-22-1c-1</strain>
    </source>
</reference>